<sequence length="544" mass="59562">MQLPDIAAASPEALGEAVSKELSTHHRLLPPRHDYGALLGHVEAITRLMKGVAARPSIEPARGDVIFARKGWRGSRPLTVMALHDAVVYRFLCDRLAVQLPERLRSRPPAREFKELLLSEEDVTHIAVTDVTAYYEFVDHGLLADELVAQTGDEPLVVQLLTALRGVMGRDLGLPQIHQSSDILGDTYIDPVRRRLRRHGFKTLSYSDDFRIGATTLSEAKRALEVCSAEMRLLGLVQNERKTFTWSRERYQEDLGSFAAAERGLFEGVDVLQDFWVDLYGEEEELAEAASLAANPLGGGIDEGDVDFDTPGPASIPKYDVTPTLLSAAERALEIWLDEGEDDDTQSRKGAAITQSLLGRALPILGAGGSSGPLANASAILLYEPALTPQFASYLIQYSKRNGDRRVEVRDALDEIVDKAVLSDWQAIWIAYVAGFLRGSQASRPHVRWLHWAVEHGRDAVAAHAAAALGSIGRGDPETLAMGVGRVGPVWRSLALWGLARISTQLAEEVAEDGIERVLVGRPDGHGPQGRSAARPRRQRAKRS</sequence>
<dbReference type="Proteomes" id="UP001317322">
    <property type="component" value="Chromosome"/>
</dbReference>
<reference evidence="3 4" key="1">
    <citation type="submission" date="2022-07" db="EMBL/GenBank/DDBJ databases">
        <title>Novel species in genus cellulomonas.</title>
        <authorList>
            <person name="Ye L."/>
        </authorList>
    </citation>
    <scope>NUCLEOTIDE SEQUENCE [LARGE SCALE GENOMIC DNA]</scope>
    <source>
        <strain evidence="4">zg-Y908</strain>
    </source>
</reference>
<evidence type="ECO:0000313" key="3">
    <source>
        <dbReference type="EMBL" id="UUI65204.1"/>
    </source>
</evidence>
<accession>A0ABY5K4N1</accession>
<keyword evidence="4" id="KW-1185">Reference proteome</keyword>
<name>A0ABY5K4N1_9CELL</name>
<evidence type="ECO:0000256" key="1">
    <source>
        <dbReference type="SAM" id="MobiDB-lite"/>
    </source>
</evidence>
<gene>
    <name evidence="3" type="ORF">NP075_00195</name>
</gene>
<dbReference type="EMBL" id="CP101989">
    <property type="protein sequence ID" value="UUI65204.1"/>
    <property type="molecule type" value="Genomic_DNA"/>
</dbReference>
<protein>
    <recommendedName>
        <fullName evidence="2">Reverse transcriptase domain-containing protein</fullName>
    </recommendedName>
</protein>
<evidence type="ECO:0000259" key="2">
    <source>
        <dbReference type="PROSITE" id="PS50878"/>
    </source>
</evidence>
<dbReference type="PROSITE" id="PS50878">
    <property type="entry name" value="RT_POL"/>
    <property type="match status" value="1"/>
</dbReference>
<feature type="domain" description="Reverse transcriptase" evidence="2">
    <location>
        <begin position="47"/>
        <end position="271"/>
    </location>
</feature>
<feature type="region of interest" description="Disordered" evidence="1">
    <location>
        <begin position="519"/>
        <end position="544"/>
    </location>
</feature>
<feature type="compositionally biased region" description="Basic residues" evidence="1">
    <location>
        <begin position="534"/>
        <end position="544"/>
    </location>
</feature>
<evidence type="ECO:0000313" key="4">
    <source>
        <dbReference type="Proteomes" id="UP001317322"/>
    </source>
</evidence>
<dbReference type="RefSeq" id="WP_227563700.1">
    <property type="nucleotide sequence ID" value="NZ_CP101989.1"/>
</dbReference>
<dbReference type="InterPro" id="IPR000477">
    <property type="entry name" value="RT_dom"/>
</dbReference>
<proteinExistence type="predicted"/>
<organism evidence="3 4">
    <name type="scientific">Cellulomonas wangsupingiae</name>
    <dbReference type="NCBI Taxonomy" id="2968085"/>
    <lineage>
        <taxon>Bacteria</taxon>
        <taxon>Bacillati</taxon>
        <taxon>Actinomycetota</taxon>
        <taxon>Actinomycetes</taxon>
        <taxon>Micrococcales</taxon>
        <taxon>Cellulomonadaceae</taxon>
        <taxon>Cellulomonas</taxon>
    </lineage>
</organism>